<dbReference type="PANTHER" id="PTHR24120:SF4">
    <property type="entry name" value="GH07239P"/>
    <property type="match status" value="1"/>
</dbReference>
<accession>A0A4Z1T082</accession>
<dbReference type="Proteomes" id="UP000315496">
    <property type="component" value="Chromosome 1"/>
</dbReference>
<dbReference type="Pfam" id="PF12796">
    <property type="entry name" value="Ank_2"/>
    <property type="match status" value="3"/>
</dbReference>
<reference evidence="2 3" key="1">
    <citation type="submission" date="2019-05" db="EMBL/GenBank/DDBJ databases">
        <title>The compact genome of Giardia muris reveals important steps in the evolution of intestinal protozoan parasites.</title>
        <authorList>
            <person name="Xu F."/>
            <person name="Jimenez-Gonzalez A."/>
            <person name="Einarsson E."/>
            <person name="Astvaldsson A."/>
            <person name="Peirasmaki D."/>
            <person name="Eckmann L."/>
            <person name="Andersson J.O."/>
            <person name="Svard S.G."/>
            <person name="Jerlstrom-Hultqvist J."/>
        </authorList>
    </citation>
    <scope>NUCLEOTIDE SEQUENCE [LARGE SCALE GENOMIC DNA]</scope>
    <source>
        <strain evidence="2 3">Roberts-Thomson</strain>
    </source>
</reference>
<organism evidence="2 3">
    <name type="scientific">Giardia muris</name>
    <dbReference type="NCBI Taxonomy" id="5742"/>
    <lineage>
        <taxon>Eukaryota</taxon>
        <taxon>Metamonada</taxon>
        <taxon>Diplomonadida</taxon>
        <taxon>Hexamitidae</taxon>
        <taxon>Giardiinae</taxon>
        <taxon>Giardia</taxon>
    </lineage>
</organism>
<proteinExistence type="predicted"/>
<dbReference type="PANTHER" id="PTHR24120">
    <property type="entry name" value="GH07239P"/>
    <property type="match status" value="1"/>
</dbReference>
<comment type="caution">
    <text evidence="2">The sequence shown here is derived from an EMBL/GenBank/DDBJ whole genome shotgun (WGS) entry which is preliminary data.</text>
</comment>
<sequence length="246" mass="26784">MPLVTLSTSTDYTLATLDRDHEGNTPLIQAAKDGNCAAVLAHLREAGCINRHGMAAIHYAAERGHLQIIEMLLPAEARKVVPIYRFATSVWRNVSALMIAASRGHVAAVRLLAPREAGIQNLSLQTALMRAAIDGRADIVRELRDLEGTTFDMHGETALMYAAKHGHVDCVRLLLSKERTLKDLNGWSALVHAAYFGKLEAAAVLAPYEAMQYGHLALSQANRGCGNSQELQRLITRTRANACVPV</sequence>
<evidence type="ECO:0000313" key="3">
    <source>
        <dbReference type="Proteomes" id="UP000315496"/>
    </source>
</evidence>
<protein>
    <submittedName>
        <fullName evidence="2">Ankyrin repeat protein 1</fullName>
    </submittedName>
</protein>
<dbReference type="Gene3D" id="1.25.40.20">
    <property type="entry name" value="Ankyrin repeat-containing domain"/>
    <property type="match status" value="2"/>
</dbReference>
<dbReference type="AlphaFoldDB" id="A0A4Z1T082"/>
<feature type="repeat" description="ANK" evidence="1">
    <location>
        <begin position="52"/>
        <end position="73"/>
    </location>
</feature>
<gene>
    <name evidence="2" type="ORF">GMRT_13087</name>
</gene>
<keyword evidence="1" id="KW-0040">ANK repeat</keyword>
<dbReference type="OrthoDB" id="539213at2759"/>
<dbReference type="PROSITE" id="PS50088">
    <property type="entry name" value="ANK_REPEAT"/>
    <property type="match status" value="2"/>
</dbReference>
<dbReference type="SUPFAM" id="SSF48403">
    <property type="entry name" value="Ankyrin repeat"/>
    <property type="match status" value="1"/>
</dbReference>
<dbReference type="PROSITE" id="PS50297">
    <property type="entry name" value="ANK_REP_REGION"/>
    <property type="match status" value="2"/>
</dbReference>
<feature type="repeat" description="ANK" evidence="1">
    <location>
        <begin position="154"/>
        <end position="186"/>
    </location>
</feature>
<dbReference type="EMBL" id="VDLU01000001">
    <property type="protein sequence ID" value="TNJ30385.1"/>
    <property type="molecule type" value="Genomic_DNA"/>
</dbReference>
<dbReference type="InterPro" id="IPR002110">
    <property type="entry name" value="Ankyrin_rpt"/>
</dbReference>
<dbReference type="SMART" id="SM00248">
    <property type="entry name" value="ANK"/>
    <property type="match status" value="6"/>
</dbReference>
<dbReference type="InterPro" id="IPR036770">
    <property type="entry name" value="Ankyrin_rpt-contain_sf"/>
</dbReference>
<keyword evidence="3" id="KW-1185">Reference proteome</keyword>
<evidence type="ECO:0000313" key="2">
    <source>
        <dbReference type="EMBL" id="TNJ30385.1"/>
    </source>
</evidence>
<evidence type="ECO:0000256" key="1">
    <source>
        <dbReference type="PROSITE-ProRule" id="PRU00023"/>
    </source>
</evidence>
<name>A0A4Z1T082_GIAMU</name>
<dbReference type="VEuPathDB" id="GiardiaDB:GMRT_13087"/>